<dbReference type="AlphaFoldDB" id="A0A6N3D5Q6"/>
<evidence type="ECO:0000313" key="2">
    <source>
        <dbReference type="EMBL" id="VYU22429.1"/>
    </source>
</evidence>
<organism evidence="2">
    <name type="scientific">Finegoldia magna</name>
    <name type="common">Peptostreptococcus magnus</name>
    <dbReference type="NCBI Taxonomy" id="1260"/>
    <lineage>
        <taxon>Bacteria</taxon>
        <taxon>Bacillati</taxon>
        <taxon>Bacillota</taxon>
        <taxon>Tissierellia</taxon>
        <taxon>Tissierellales</taxon>
        <taxon>Peptoniphilaceae</taxon>
        <taxon>Finegoldia</taxon>
    </lineage>
</organism>
<dbReference type="EMBL" id="CACRTP010000022">
    <property type="protein sequence ID" value="VYU22429.1"/>
    <property type="molecule type" value="Genomic_DNA"/>
</dbReference>
<keyword evidence="1" id="KW-0472">Membrane</keyword>
<proteinExistence type="predicted"/>
<sequence length="54" mass="6018">MNKKILRIIVGLIWILVAVFSYRRGNNIATIVLALLGLVFIVMGFKSSDTTSHN</sequence>
<feature type="transmembrane region" description="Helical" evidence="1">
    <location>
        <begin position="5"/>
        <end position="22"/>
    </location>
</feature>
<keyword evidence="1" id="KW-0812">Transmembrane</keyword>
<evidence type="ECO:0000256" key="1">
    <source>
        <dbReference type="SAM" id="Phobius"/>
    </source>
</evidence>
<dbReference type="RefSeq" id="WP_154272516.1">
    <property type="nucleotide sequence ID" value="NZ_CACRTP010000022.1"/>
</dbReference>
<accession>A0A6N3D5Q6</accession>
<feature type="transmembrane region" description="Helical" evidence="1">
    <location>
        <begin position="28"/>
        <end position="45"/>
    </location>
</feature>
<protein>
    <submittedName>
        <fullName evidence="2">Uncharacterized protein</fullName>
    </submittedName>
</protein>
<name>A0A6N3D5Q6_FINMA</name>
<keyword evidence="1" id="KW-1133">Transmembrane helix</keyword>
<reference evidence="2" key="1">
    <citation type="submission" date="2019-11" db="EMBL/GenBank/DDBJ databases">
        <authorList>
            <person name="Feng L."/>
        </authorList>
    </citation>
    <scope>NUCLEOTIDE SEQUENCE</scope>
    <source>
        <strain evidence="2">FmagnaLFYP121</strain>
    </source>
</reference>
<gene>
    <name evidence="2" type="ORF">FMLFYP121_01642</name>
</gene>